<evidence type="ECO:0000313" key="9">
    <source>
        <dbReference type="RefSeq" id="XP_004852831.1"/>
    </source>
</evidence>
<dbReference type="InterPro" id="IPR040259">
    <property type="entry name" value="Mesogenin/MesP"/>
</dbReference>
<dbReference type="RefSeq" id="XP_004852831.1">
    <property type="nucleotide sequence ID" value="XM_004852774.2"/>
</dbReference>
<dbReference type="AlphaFoldDB" id="A0AAX6PIG8"/>
<feature type="compositionally biased region" description="Low complexity" evidence="6">
    <location>
        <begin position="86"/>
        <end position="103"/>
    </location>
</feature>
<keyword evidence="4" id="KW-0804">Transcription</keyword>
<dbReference type="PANTHER" id="PTHR20937">
    <property type="entry name" value="IP14615P"/>
    <property type="match status" value="1"/>
</dbReference>
<dbReference type="Gene3D" id="4.10.280.10">
    <property type="entry name" value="Helix-loop-helix DNA-binding domain"/>
    <property type="match status" value="1"/>
</dbReference>
<dbReference type="GO" id="GO:0000981">
    <property type="term" value="F:DNA-binding transcription factor activity, RNA polymerase II-specific"/>
    <property type="evidence" value="ECO:0007669"/>
    <property type="project" value="TreeGrafter"/>
</dbReference>
<feature type="region of interest" description="Disordered" evidence="6">
    <location>
        <begin position="205"/>
        <end position="305"/>
    </location>
</feature>
<dbReference type="PANTHER" id="PTHR20937:SF17">
    <property type="entry name" value="MESODERM POSTERIOR PROTEIN 2"/>
    <property type="match status" value="1"/>
</dbReference>
<sequence>MDPLSQGPPPRPSPGSVGFDTSLQPGRRPPHTFSPDKSSVLEVAPVSQPAAPAMARSPPPPHGLVGLDPWVFSPGWGWAGHADSTSPASSSSDSSGSCPCDGARGSSQLALSARSAHASEATATAPRRARPGPTGGPRRSASEREKLRMRTLARALLELRRFLPPSVAPAGQSLTKIETLRLAIRYIGHLSAVLGLGDDGLRRRRRRQVDAPSPRGCPLCPDSGGASWGPPTTHSGPSPAPESLGNRVSDPNPWRPPPYCPKIQSPMHQPLGRAPEAALWMPPQASGGNQPSPEPSSATVPWTPPPAPPELVAVYQGISVLPEPCLSLGSPPHRPHPSCQRLQPQTPWGCWGHSAELLPSSEAQGPGLIFQPGDMSPAQRSGPRLSSCPELWQEDLERTHLGIFY</sequence>
<feature type="domain" description="BHLH" evidence="7">
    <location>
        <begin position="136"/>
        <end position="190"/>
    </location>
</feature>
<evidence type="ECO:0000256" key="3">
    <source>
        <dbReference type="ARBA" id="ARBA00023125"/>
    </source>
</evidence>
<dbReference type="KEGG" id="hgl:101705671"/>
<dbReference type="GO" id="GO:0000978">
    <property type="term" value="F:RNA polymerase II cis-regulatory region sequence-specific DNA binding"/>
    <property type="evidence" value="ECO:0007669"/>
    <property type="project" value="TreeGrafter"/>
</dbReference>
<protein>
    <submittedName>
        <fullName evidence="9">Mesoderm posterior protein 2</fullName>
    </submittedName>
</protein>
<feature type="compositionally biased region" description="Pro residues" evidence="6">
    <location>
        <begin position="1"/>
        <end position="13"/>
    </location>
</feature>
<evidence type="ECO:0000256" key="6">
    <source>
        <dbReference type="SAM" id="MobiDB-lite"/>
    </source>
</evidence>
<keyword evidence="3" id="KW-0238">DNA-binding</keyword>
<keyword evidence="2" id="KW-0805">Transcription regulation</keyword>
<dbReference type="InterPro" id="IPR036638">
    <property type="entry name" value="HLH_DNA-bd_sf"/>
</dbReference>
<dbReference type="InterPro" id="IPR011598">
    <property type="entry name" value="bHLH_dom"/>
</dbReference>
<dbReference type="GO" id="GO:0001707">
    <property type="term" value="P:mesoderm formation"/>
    <property type="evidence" value="ECO:0007669"/>
    <property type="project" value="TreeGrafter"/>
</dbReference>
<evidence type="ECO:0000256" key="2">
    <source>
        <dbReference type="ARBA" id="ARBA00023015"/>
    </source>
</evidence>
<gene>
    <name evidence="9" type="primary">Mesp2</name>
</gene>
<keyword evidence="1" id="KW-0217">Developmental protein</keyword>
<evidence type="ECO:0000256" key="1">
    <source>
        <dbReference type="ARBA" id="ARBA00022473"/>
    </source>
</evidence>
<accession>A0AAX6PIG8</accession>
<feature type="region of interest" description="Disordered" evidence="6">
    <location>
        <begin position="1"/>
        <end position="146"/>
    </location>
</feature>
<evidence type="ECO:0000256" key="5">
    <source>
        <dbReference type="ARBA" id="ARBA00023242"/>
    </source>
</evidence>
<dbReference type="PROSITE" id="PS50888">
    <property type="entry name" value="BHLH"/>
    <property type="match status" value="1"/>
</dbReference>
<dbReference type="GO" id="GO:0003007">
    <property type="term" value="P:heart morphogenesis"/>
    <property type="evidence" value="ECO:0007669"/>
    <property type="project" value="TreeGrafter"/>
</dbReference>
<dbReference type="GO" id="GO:0005634">
    <property type="term" value="C:nucleus"/>
    <property type="evidence" value="ECO:0007669"/>
    <property type="project" value="TreeGrafter"/>
</dbReference>
<proteinExistence type="predicted"/>
<dbReference type="CTD" id="145873"/>
<name>A0AAX6PIG8_HETGA</name>
<dbReference type="GO" id="GO:0046983">
    <property type="term" value="F:protein dimerization activity"/>
    <property type="evidence" value="ECO:0007669"/>
    <property type="project" value="InterPro"/>
</dbReference>
<keyword evidence="5" id="KW-0539">Nucleus</keyword>
<keyword evidence="8" id="KW-1185">Reference proteome</keyword>
<organism evidence="8 9">
    <name type="scientific">Heterocephalus glaber</name>
    <name type="common">Naked mole rat</name>
    <dbReference type="NCBI Taxonomy" id="10181"/>
    <lineage>
        <taxon>Eukaryota</taxon>
        <taxon>Metazoa</taxon>
        <taxon>Chordata</taxon>
        <taxon>Craniata</taxon>
        <taxon>Vertebrata</taxon>
        <taxon>Euteleostomi</taxon>
        <taxon>Mammalia</taxon>
        <taxon>Eutheria</taxon>
        <taxon>Euarchontoglires</taxon>
        <taxon>Glires</taxon>
        <taxon>Rodentia</taxon>
        <taxon>Hystricomorpha</taxon>
        <taxon>Bathyergidae</taxon>
        <taxon>Heterocephalus</taxon>
    </lineage>
</organism>
<evidence type="ECO:0000259" key="7">
    <source>
        <dbReference type="PROSITE" id="PS50888"/>
    </source>
</evidence>
<dbReference type="Pfam" id="PF00010">
    <property type="entry name" value="HLH"/>
    <property type="match status" value="1"/>
</dbReference>
<evidence type="ECO:0000256" key="4">
    <source>
        <dbReference type="ARBA" id="ARBA00023163"/>
    </source>
</evidence>
<dbReference type="GeneID" id="101705671"/>
<dbReference type="SMART" id="SM00353">
    <property type="entry name" value="HLH"/>
    <property type="match status" value="1"/>
</dbReference>
<dbReference type="SUPFAM" id="SSF47459">
    <property type="entry name" value="HLH, helix-loop-helix DNA-binding domain"/>
    <property type="match status" value="1"/>
</dbReference>
<dbReference type="GO" id="GO:0032525">
    <property type="term" value="P:somite rostral/caudal axis specification"/>
    <property type="evidence" value="ECO:0007669"/>
    <property type="project" value="TreeGrafter"/>
</dbReference>
<feature type="region of interest" description="Disordered" evidence="6">
    <location>
        <begin position="362"/>
        <end position="386"/>
    </location>
</feature>
<evidence type="ECO:0000313" key="8">
    <source>
        <dbReference type="Proteomes" id="UP000694906"/>
    </source>
</evidence>
<reference evidence="9" key="1">
    <citation type="submission" date="2025-08" db="UniProtKB">
        <authorList>
            <consortium name="RefSeq"/>
        </authorList>
    </citation>
    <scope>IDENTIFICATION</scope>
</reference>
<dbReference type="Proteomes" id="UP000694906">
    <property type="component" value="Unplaced"/>
</dbReference>